<keyword evidence="4 7" id="KW-0663">Pyridoxal phosphate</keyword>
<protein>
    <submittedName>
        <fullName evidence="9">Pyridoxal phosphate-dependent aminotransferase</fullName>
    </submittedName>
</protein>
<dbReference type="PANTHER" id="PTHR30244:SF34">
    <property type="entry name" value="DTDP-4-AMINO-4,6-DIDEOXYGALACTOSE TRANSAMINASE"/>
    <property type="match status" value="1"/>
</dbReference>
<dbReference type="SUPFAM" id="SSF53383">
    <property type="entry name" value="PLP-dependent transferases"/>
    <property type="match status" value="1"/>
</dbReference>
<comment type="similarity">
    <text evidence="5 8">Belongs to the DegT/DnrJ/EryC1 family.</text>
</comment>
<dbReference type="Gene3D" id="3.40.640.10">
    <property type="entry name" value="Type I PLP-dependent aspartate aminotransferase-like (Major domain)"/>
    <property type="match status" value="1"/>
</dbReference>
<evidence type="ECO:0000256" key="1">
    <source>
        <dbReference type="ARBA" id="ARBA00001933"/>
    </source>
</evidence>
<evidence type="ECO:0000313" key="10">
    <source>
        <dbReference type="Proteomes" id="UP000076925"/>
    </source>
</evidence>
<keyword evidence="3 9" id="KW-0808">Transferase</keyword>
<evidence type="ECO:0000256" key="8">
    <source>
        <dbReference type="RuleBase" id="RU004508"/>
    </source>
</evidence>
<evidence type="ECO:0000256" key="7">
    <source>
        <dbReference type="PIRSR" id="PIRSR000390-2"/>
    </source>
</evidence>
<evidence type="ECO:0000256" key="3">
    <source>
        <dbReference type="ARBA" id="ARBA00022679"/>
    </source>
</evidence>
<gene>
    <name evidence="9" type="ORF">WA1_29660</name>
</gene>
<dbReference type="OrthoDB" id="441150at2"/>
<dbReference type="CDD" id="cd00616">
    <property type="entry name" value="AHBA_syn"/>
    <property type="match status" value="1"/>
</dbReference>
<evidence type="ECO:0000256" key="6">
    <source>
        <dbReference type="PIRSR" id="PIRSR000390-1"/>
    </source>
</evidence>
<name>A0A139X5Z7_9CYAN</name>
<dbReference type="RefSeq" id="WP_017740715.1">
    <property type="nucleotide sequence ID" value="NZ_KQ976354.1"/>
</dbReference>
<evidence type="ECO:0000256" key="2">
    <source>
        <dbReference type="ARBA" id="ARBA00022576"/>
    </source>
</evidence>
<organism evidence="9 10">
    <name type="scientific">Scytonema hofmannii PCC 7110</name>
    <dbReference type="NCBI Taxonomy" id="128403"/>
    <lineage>
        <taxon>Bacteria</taxon>
        <taxon>Bacillati</taxon>
        <taxon>Cyanobacteriota</taxon>
        <taxon>Cyanophyceae</taxon>
        <taxon>Nostocales</taxon>
        <taxon>Scytonemataceae</taxon>
        <taxon>Scytonema</taxon>
    </lineage>
</organism>
<dbReference type="InterPro" id="IPR015422">
    <property type="entry name" value="PyrdxlP-dep_Trfase_small"/>
</dbReference>
<keyword evidence="10" id="KW-1185">Reference proteome</keyword>
<dbReference type="GO" id="GO:0008483">
    <property type="term" value="F:transaminase activity"/>
    <property type="evidence" value="ECO:0007669"/>
    <property type="project" value="UniProtKB-KW"/>
</dbReference>
<sequence length="385" mass="42122">MSKTILLSTPHMGDEELAFIKEAFDTNWIAPVGPHVDAFEQEFCQVIGATHAAALSSGTAAIHLALRLLGVDCGDEVFCSTLTFAATANPITYLGARPVFIDSDRTSWNMNPDLLKEALEQRARVGKLPKAVVLVHLYGQSADIDPILAACNLYEIPLIEDAAESLGATYKGRSPGTFGRIGIYSFNGNKIITTSGGGMLVSDEAKLVDKARFLATQARDPAPHYQHSEIGYNYRLSNVLAGIGRGQLRVLNERVAARRRNFKIYESALRHLPGIEFMPEAIFGHVTRWLTCLTIDPDAFGANREQVRLALAEQQIETRPVWKPLHLQPVFAACECIGGIVAEDLFERGLCLPSGSNLTEEDLERVIGAIVAVHHNSKKIHTVLL</sequence>
<dbReference type="Gene3D" id="3.90.1150.10">
    <property type="entry name" value="Aspartate Aminotransferase, domain 1"/>
    <property type="match status" value="1"/>
</dbReference>
<proteinExistence type="inferred from homology"/>
<dbReference type="PIRSF" id="PIRSF000390">
    <property type="entry name" value="PLP_StrS"/>
    <property type="match status" value="1"/>
</dbReference>
<dbReference type="InterPro" id="IPR015424">
    <property type="entry name" value="PyrdxlP-dep_Trfase"/>
</dbReference>
<comment type="cofactor">
    <cofactor evidence="1">
        <name>pyridoxal 5'-phosphate</name>
        <dbReference type="ChEBI" id="CHEBI:597326"/>
    </cofactor>
</comment>
<comment type="caution">
    <text evidence="9">The sequence shown here is derived from an EMBL/GenBank/DDBJ whole genome shotgun (WGS) entry which is preliminary data.</text>
</comment>
<dbReference type="InterPro" id="IPR000653">
    <property type="entry name" value="DegT/StrS_aminotransferase"/>
</dbReference>
<dbReference type="STRING" id="128403.WA1_29660"/>
<dbReference type="AlphaFoldDB" id="A0A139X5Z7"/>
<keyword evidence="2 9" id="KW-0032">Aminotransferase</keyword>
<feature type="modified residue" description="N6-(pyridoxal phosphate)lysine" evidence="7">
    <location>
        <position position="190"/>
    </location>
</feature>
<accession>A0A139X5Z7</accession>
<dbReference type="Proteomes" id="UP000076925">
    <property type="component" value="Unassembled WGS sequence"/>
</dbReference>
<dbReference type="EMBL" id="ANNX02000031">
    <property type="protein sequence ID" value="KYC40114.1"/>
    <property type="molecule type" value="Genomic_DNA"/>
</dbReference>
<reference evidence="9 10" key="1">
    <citation type="journal article" date="2013" name="Genome Biol. Evol.">
        <title>Genomes of Stigonematalean cyanobacteria (subsection V) and the evolution of oxygenic photosynthesis from prokaryotes to plastids.</title>
        <authorList>
            <person name="Dagan T."/>
            <person name="Roettger M."/>
            <person name="Stucken K."/>
            <person name="Landan G."/>
            <person name="Koch R."/>
            <person name="Major P."/>
            <person name="Gould S.B."/>
            <person name="Goremykin V.V."/>
            <person name="Rippka R."/>
            <person name="Tandeau de Marsac N."/>
            <person name="Gugger M."/>
            <person name="Lockhart P.J."/>
            <person name="Allen J.F."/>
            <person name="Brune I."/>
            <person name="Maus I."/>
            <person name="Puhler A."/>
            <person name="Martin W.F."/>
        </authorList>
    </citation>
    <scope>NUCLEOTIDE SEQUENCE [LARGE SCALE GENOMIC DNA]</scope>
    <source>
        <strain evidence="9 10">PCC 7110</strain>
    </source>
</reference>
<dbReference type="FunFam" id="3.40.640.10:FF:000090">
    <property type="entry name" value="Pyridoxal phosphate-dependent aminotransferase"/>
    <property type="match status" value="1"/>
</dbReference>
<evidence type="ECO:0000256" key="5">
    <source>
        <dbReference type="ARBA" id="ARBA00037999"/>
    </source>
</evidence>
<dbReference type="GO" id="GO:0030170">
    <property type="term" value="F:pyridoxal phosphate binding"/>
    <property type="evidence" value="ECO:0007669"/>
    <property type="project" value="TreeGrafter"/>
</dbReference>
<evidence type="ECO:0000313" key="9">
    <source>
        <dbReference type="EMBL" id="KYC40114.1"/>
    </source>
</evidence>
<dbReference type="Pfam" id="PF01041">
    <property type="entry name" value="DegT_DnrJ_EryC1"/>
    <property type="match status" value="1"/>
</dbReference>
<evidence type="ECO:0000256" key="4">
    <source>
        <dbReference type="ARBA" id="ARBA00022898"/>
    </source>
</evidence>
<feature type="active site" description="Proton acceptor" evidence="6">
    <location>
        <position position="190"/>
    </location>
</feature>
<dbReference type="GO" id="GO:0000271">
    <property type="term" value="P:polysaccharide biosynthetic process"/>
    <property type="evidence" value="ECO:0007669"/>
    <property type="project" value="TreeGrafter"/>
</dbReference>
<dbReference type="InterPro" id="IPR015421">
    <property type="entry name" value="PyrdxlP-dep_Trfase_major"/>
</dbReference>
<dbReference type="PANTHER" id="PTHR30244">
    <property type="entry name" value="TRANSAMINASE"/>
    <property type="match status" value="1"/>
</dbReference>